<keyword evidence="3" id="KW-1185">Reference proteome</keyword>
<keyword evidence="1" id="KW-0812">Transmembrane</keyword>
<dbReference type="AlphaFoldDB" id="A0A2G3E622"/>
<comment type="caution">
    <text evidence="2">The sequence shown here is derived from an EMBL/GenBank/DDBJ whole genome shotgun (WGS) entry which is preliminary data.</text>
</comment>
<protein>
    <submittedName>
        <fullName evidence="2">Uncharacterized protein</fullName>
    </submittedName>
</protein>
<dbReference type="Proteomes" id="UP000224563">
    <property type="component" value="Unassembled WGS sequence"/>
</dbReference>
<dbReference type="EMBL" id="PDYG01000004">
    <property type="protein sequence ID" value="PHU38661.1"/>
    <property type="molecule type" value="Genomic_DNA"/>
</dbReference>
<dbReference type="RefSeq" id="WP_099385379.1">
    <property type="nucleotide sequence ID" value="NZ_JANSWH010000068.1"/>
</dbReference>
<evidence type="ECO:0000256" key="1">
    <source>
        <dbReference type="SAM" id="Phobius"/>
    </source>
</evidence>
<organism evidence="2 3">
    <name type="scientific">Agathobacter ruminis</name>
    <dbReference type="NCBI Taxonomy" id="1712665"/>
    <lineage>
        <taxon>Bacteria</taxon>
        <taxon>Bacillati</taxon>
        <taxon>Bacillota</taxon>
        <taxon>Clostridia</taxon>
        <taxon>Lachnospirales</taxon>
        <taxon>Lachnospiraceae</taxon>
        <taxon>Agathobacter</taxon>
    </lineage>
</organism>
<evidence type="ECO:0000313" key="2">
    <source>
        <dbReference type="EMBL" id="PHU38661.1"/>
    </source>
</evidence>
<evidence type="ECO:0000313" key="3">
    <source>
        <dbReference type="Proteomes" id="UP000224563"/>
    </source>
</evidence>
<feature type="transmembrane region" description="Helical" evidence="1">
    <location>
        <begin position="387"/>
        <end position="408"/>
    </location>
</feature>
<accession>A0A2G3E622</accession>
<keyword evidence="1" id="KW-1133">Transmembrane helix</keyword>
<gene>
    <name evidence="2" type="ORF">CSX02_01565</name>
</gene>
<reference evidence="2 3" key="1">
    <citation type="submission" date="2017-10" db="EMBL/GenBank/DDBJ databases">
        <title>Resolving the taxonomy of Roseburia spp., Eubacterium rectale and Agathobacter spp. through phylogenomic analysis.</title>
        <authorList>
            <person name="Sheridan P.O."/>
            <person name="Walker A.W."/>
            <person name="Duncan S.H."/>
            <person name="Scott K.P."/>
            <person name="Toole P.W.O."/>
            <person name="Luis P."/>
            <person name="Flint H.J."/>
        </authorList>
    </citation>
    <scope>NUCLEOTIDE SEQUENCE [LARGE SCALE GENOMIC DNA]</scope>
    <source>
        <strain evidence="2 3">JK623</strain>
    </source>
</reference>
<proteinExistence type="predicted"/>
<reference evidence="2 3" key="2">
    <citation type="submission" date="2017-10" db="EMBL/GenBank/DDBJ databases">
        <authorList>
            <person name="Banno H."/>
            <person name="Chua N.-H."/>
        </authorList>
    </citation>
    <scope>NUCLEOTIDE SEQUENCE [LARGE SCALE GENOMIC DNA]</scope>
    <source>
        <strain evidence="2 3">JK623</strain>
    </source>
</reference>
<name>A0A2G3E622_9FIRM</name>
<sequence length="498" mass="57604">MKDLLKSLVDATSKADAEVRIEEINKRLDVSFHSNRESLCDYSSLKAIIDSFPIRDSVRFEIRDVTEGGVCFGNGGSTSEDDYNEFVKGIMEGEDLRVSLHVEKTIHENKLSIYSIKDFNSYFLNLSMLEMLKFVEEDLRDENQIIFELFNSELFIATSSMVFRPVGSSSSVKCFDRKKKIDECHKNCYIFWKGQHLPIPEDFHVVIEGDENPFSDAFKKIETMLSLVYIADNVHFQGENISCQLYGKRMNTISVAFSDIKYNPVLYDIYYWMYTEGNVVDKVALARNLLSLHCKYVALNDLDEQTFMSIKANFSIYQKENVDKYIEVKNKMTEFLTKLIAESRDIVLSIVNDIGKNIIAFFSFILTVFICGIMSEKGLEGIFTKEVTAFSYLICVGSLIYVAIIHFITNFKVEKLKDSYNALKENNDFLKDTKEYEEVFDDQKIEKTIAEINKNRFRLIWLWIIMIFLVFVVISILSDYGASKWLASFIKMVKGFVK</sequence>
<keyword evidence="1" id="KW-0472">Membrane</keyword>
<feature type="transmembrane region" description="Helical" evidence="1">
    <location>
        <begin position="460"/>
        <end position="482"/>
    </location>
</feature>
<feature type="transmembrane region" description="Helical" evidence="1">
    <location>
        <begin position="358"/>
        <end position="375"/>
    </location>
</feature>